<feature type="compositionally biased region" description="Basic and acidic residues" evidence="3">
    <location>
        <begin position="67"/>
        <end position="102"/>
    </location>
</feature>
<dbReference type="EMBL" id="MU825874">
    <property type="protein sequence ID" value="KAJ7386929.1"/>
    <property type="molecule type" value="Genomic_DNA"/>
</dbReference>
<name>A0A9W9ZTM5_9CNID</name>
<dbReference type="GO" id="GO:0003724">
    <property type="term" value="F:RNA helicase activity"/>
    <property type="evidence" value="ECO:0007669"/>
    <property type="project" value="UniProtKB-EC"/>
</dbReference>
<gene>
    <name evidence="4" type="primary">DDX60_2</name>
    <name evidence="4" type="ORF">OS493_003887</name>
</gene>
<dbReference type="Proteomes" id="UP001163046">
    <property type="component" value="Unassembled WGS sequence"/>
</dbReference>
<dbReference type="Gene3D" id="3.40.50.300">
    <property type="entry name" value="P-loop containing nucleotide triphosphate hydrolases"/>
    <property type="match status" value="1"/>
</dbReference>
<evidence type="ECO:0000256" key="2">
    <source>
        <dbReference type="ARBA" id="ARBA00022806"/>
    </source>
</evidence>
<evidence type="ECO:0000256" key="3">
    <source>
        <dbReference type="SAM" id="MobiDB-lite"/>
    </source>
</evidence>
<reference evidence="4" key="1">
    <citation type="submission" date="2023-01" db="EMBL/GenBank/DDBJ databases">
        <title>Genome assembly of the deep-sea coral Lophelia pertusa.</title>
        <authorList>
            <person name="Herrera S."/>
            <person name="Cordes E."/>
        </authorList>
    </citation>
    <scope>NUCLEOTIDE SEQUENCE</scope>
    <source>
        <strain evidence="4">USNM1676648</strain>
        <tissue evidence="4">Polyp</tissue>
    </source>
</reference>
<dbReference type="AlphaFoldDB" id="A0A9W9ZTM5"/>
<keyword evidence="2 4" id="KW-0347">Helicase</keyword>
<organism evidence="4 5">
    <name type="scientific">Desmophyllum pertusum</name>
    <dbReference type="NCBI Taxonomy" id="174260"/>
    <lineage>
        <taxon>Eukaryota</taxon>
        <taxon>Metazoa</taxon>
        <taxon>Cnidaria</taxon>
        <taxon>Anthozoa</taxon>
        <taxon>Hexacorallia</taxon>
        <taxon>Scleractinia</taxon>
        <taxon>Caryophylliina</taxon>
        <taxon>Caryophylliidae</taxon>
        <taxon>Desmophyllum</taxon>
    </lineage>
</organism>
<evidence type="ECO:0000256" key="1">
    <source>
        <dbReference type="ARBA" id="ARBA00022801"/>
    </source>
</evidence>
<dbReference type="GO" id="GO:0005737">
    <property type="term" value="C:cytoplasm"/>
    <property type="evidence" value="ECO:0007669"/>
    <property type="project" value="TreeGrafter"/>
</dbReference>
<dbReference type="EC" id="3.6.4.13" evidence="4"/>
<dbReference type="SUPFAM" id="SSF52540">
    <property type="entry name" value="P-loop containing nucleoside triphosphate hydrolases"/>
    <property type="match status" value="1"/>
</dbReference>
<feature type="region of interest" description="Disordered" evidence="3">
    <location>
        <begin position="67"/>
        <end position="112"/>
    </location>
</feature>
<dbReference type="PANTHER" id="PTHR44533:SF4">
    <property type="entry name" value="DEAD_H RNA HELICASE, PUTATIVE-RELATED"/>
    <property type="match status" value="1"/>
</dbReference>
<evidence type="ECO:0000313" key="5">
    <source>
        <dbReference type="Proteomes" id="UP001163046"/>
    </source>
</evidence>
<keyword evidence="1 4" id="KW-0378">Hydrolase</keyword>
<dbReference type="GO" id="GO:0016787">
    <property type="term" value="F:hydrolase activity"/>
    <property type="evidence" value="ECO:0007669"/>
    <property type="project" value="UniProtKB-KW"/>
</dbReference>
<dbReference type="InterPro" id="IPR027417">
    <property type="entry name" value="P-loop_NTPase"/>
</dbReference>
<protein>
    <submittedName>
        <fullName evidence="4">ATP-dependent RNA helicase ddx60</fullName>
        <ecNumber evidence="4">3.6.4.13</ecNumber>
    </submittedName>
</protein>
<dbReference type="OrthoDB" id="64767at2759"/>
<dbReference type="InterPro" id="IPR052431">
    <property type="entry name" value="SKI2_subfamily_helicases"/>
</dbReference>
<sequence length="215" mass="24537">MDSTGNNFLSGKTFQSLVDHLKAQDKLPALVFSFDRMQCETLAAGLAQELVERENVLKGGERNLKLVKDQEKKRRQAEKQMKRKRDVTEKDKSKSSQRKNLEDQDEEKDLSVSNEPLPECTLAFTHGIGKEDLKKIIGPHSASSRKKEKKTHHCIQLALKRGISYHHAGLDNKRRSGVEMLFRKKYLQVVAATGTWPLVYICHARQLCLLETRPS</sequence>
<keyword evidence="5" id="KW-1185">Reference proteome</keyword>
<accession>A0A9W9ZTM5</accession>
<keyword evidence="2 4" id="KW-0067">ATP-binding</keyword>
<dbReference type="PANTHER" id="PTHR44533">
    <property type="entry name" value="DEAD/H RNA HELICASE, PUTATIVE-RELATED"/>
    <property type="match status" value="1"/>
</dbReference>
<comment type="caution">
    <text evidence="4">The sequence shown here is derived from an EMBL/GenBank/DDBJ whole genome shotgun (WGS) entry which is preliminary data.</text>
</comment>
<proteinExistence type="predicted"/>
<evidence type="ECO:0000313" key="4">
    <source>
        <dbReference type="EMBL" id="KAJ7386929.1"/>
    </source>
</evidence>
<keyword evidence="2 4" id="KW-0547">Nucleotide-binding</keyword>